<dbReference type="Proteomes" id="UP000614601">
    <property type="component" value="Unassembled WGS sequence"/>
</dbReference>
<gene>
    <name evidence="4" type="ORF">BOKJ2_LOCUS575</name>
</gene>
<evidence type="ECO:0000256" key="1">
    <source>
        <dbReference type="ARBA" id="ARBA00022884"/>
    </source>
</evidence>
<dbReference type="InterPro" id="IPR025715">
    <property type="entry name" value="FoP_C"/>
</dbReference>
<evidence type="ECO:0000313" key="4">
    <source>
        <dbReference type="EMBL" id="CAD5205891.1"/>
    </source>
</evidence>
<dbReference type="AlphaFoldDB" id="A0A811JRF8"/>
<dbReference type="EMBL" id="CAJFDH010000001">
    <property type="protein sequence ID" value="CAD5205891.1"/>
    <property type="molecule type" value="Genomic_DNA"/>
</dbReference>
<dbReference type="Pfam" id="PF13865">
    <property type="entry name" value="FoP_duplication"/>
    <property type="match status" value="1"/>
</dbReference>
<proteinExistence type="predicted"/>
<protein>
    <recommendedName>
        <fullName evidence="3">Chromatin target of PRMT1 protein C-terminal domain-containing protein</fullName>
    </recommendedName>
</protein>
<evidence type="ECO:0000256" key="2">
    <source>
        <dbReference type="SAM" id="MobiDB-lite"/>
    </source>
</evidence>
<dbReference type="OrthoDB" id="5877934at2759"/>
<dbReference type="Proteomes" id="UP000783686">
    <property type="component" value="Unassembled WGS sequence"/>
</dbReference>
<accession>A0A811JRF8</accession>
<keyword evidence="5" id="KW-1185">Reference proteome</keyword>
<feature type="region of interest" description="Disordered" evidence="2">
    <location>
        <begin position="188"/>
        <end position="262"/>
    </location>
</feature>
<evidence type="ECO:0000259" key="3">
    <source>
        <dbReference type="Pfam" id="PF13865"/>
    </source>
</evidence>
<name>A0A811JRF8_9BILA</name>
<evidence type="ECO:0000313" key="5">
    <source>
        <dbReference type="Proteomes" id="UP000614601"/>
    </source>
</evidence>
<reference evidence="4" key="1">
    <citation type="submission" date="2020-09" db="EMBL/GenBank/DDBJ databases">
        <authorList>
            <person name="Kikuchi T."/>
        </authorList>
    </citation>
    <scope>NUCLEOTIDE SEQUENCE</scope>
    <source>
        <strain evidence="4">SH1</strain>
    </source>
</reference>
<feature type="domain" description="Chromatin target of PRMT1 protein C-terminal" evidence="3">
    <location>
        <begin position="204"/>
        <end position="253"/>
    </location>
</feature>
<organism evidence="4 5">
    <name type="scientific">Bursaphelenchus okinawaensis</name>
    <dbReference type="NCBI Taxonomy" id="465554"/>
    <lineage>
        <taxon>Eukaryota</taxon>
        <taxon>Metazoa</taxon>
        <taxon>Ecdysozoa</taxon>
        <taxon>Nematoda</taxon>
        <taxon>Chromadorea</taxon>
        <taxon>Rhabditida</taxon>
        <taxon>Tylenchina</taxon>
        <taxon>Tylenchomorpha</taxon>
        <taxon>Aphelenchoidea</taxon>
        <taxon>Aphelenchoididae</taxon>
        <taxon>Bursaphelenchus</taxon>
    </lineage>
</organism>
<dbReference type="EMBL" id="CAJFCW020000001">
    <property type="protein sequence ID" value="CAG9079702.1"/>
    <property type="molecule type" value="Genomic_DNA"/>
</dbReference>
<sequence>MKHSVPSRIVLVGSTTQRLSDRFQRLPAPRLSDKMDGPRNFLYDDYMEADFYSQGAVDSFGAGGRGDSFRRRTNARSAIDMPLDTFSSRRAGPSRGRGFVDEEFAPRQPTHARRMASALGIPQRRQRFDDIPPRRAPVRRVIREVVDDDRYGGVEEVVRVVRKPQRIQRERTRTITIVKKVPITQRVSRKPQVVFKKKAGGRPGPSTDRSGPSPRRVKSGGIVKKTPGFKAKKPAKPKANHDQLDAELDAYMRSSKHPRINV</sequence>
<dbReference type="GO" id="GO:0003723">
    <property type="term" value="F:RNA binding"/>
    <property type="evidence" value="ECO:0007669"/>
    <property type="project" value="UniProtKB-KW"/>
</dbReference>
<comment type="caution">
    <text evidence="4">The sequence shown here is derived from an EMBL/GenBank/DDBJ whole genome shotgun (WGS) entry which is preliminary data.</text>
</comment>
<keyword evidence="1" id="KW-0694">RNA-binding</keyword>